<dbReference type="PANTHER" id="PTHR11254">
    <property type="entry name" value="HECT DOMAIN UBIQUITIN-PROTEIN LIGASE"/>
    <property type="match status" value="1"/>
</dbReference>
<evidence type="ECO:0000259" key="8">
    <source>
        <dbReference type="PROSITE" id="PS50237"/>
    </source>
</evidence>
<gene>
    <name evidence="9" type="ORF">BCR32DRAFT_231006</name>
</gene>
<keyword evidence="10" id="KW-1185">Reference proteome</keyword>
<keyword evidence="4" id="KW-0808">Transferase</keyword>
<dbReference type="GO" id="GO:0006511">
    <property type="term" value="P:ubiquitin-dependent protein catabolic process"/>
    <property type="evidence" value="ECO:0007669"/>
    <property type="project" value="TreeGrafter"/>
</dbReference>
<dbReference type="STRING" id="1754192.A0A1Y1XE56"/>
<reference evidence="9 10" key="1">
    <citation type="submission" date="2016-08" db="EMBL/GenBank/DDBJ databases">
        <title>A Parts List for Fungal Cellulosomes Revealed by Comparative Genomics.</title>
        <authorList>
            <consortium name="DOE Joint Genome Institute"/>
            <person name="Haitjema C.H."/>
            <person name="Gilmore S.P."/>
            <person name="Henske J.K."/>
            <person name="Solomon K.V."/>
            <person name="De Groot R."/>
            <person name="Kuo A."/>
            <person name="Mondo S.J."/>
            <person name="Salamov A.A."/>
            <person name="Labutti K."/>
            <person name="Zhao Z."/>
            <person name="Chiniquy J."/>
            <person name="Barry K."/>
            <person name="Brewer H.M."/>
            <person name="Purvine S.O."/>
            <person name="Wright A.T."/>
            <person name="Boxma B."/>
            <person name="Van Alen T."/>
            <person name="Hackstein J.H."/>
            <person name="Baker S.E."/>
            <person name="Grigoriev I.V."/>
            <person name="O'Malley M.A."/>
        </authorList>
    </citation>
    <scope>NUCLEOTIDE SEQUENCE [LARGE SCALE GENOMIC DNA]</scope>
    <source>
        <strain evidence="9 10">S4</strain>
    </source>
</reference>
<keyword evidence="5" id="KW-0677">Repeat</keyword>
<dbReference type="AlphaFoldDB" id="A0A1Y1XE56"/>
<dbReference type="GO" id="GO:0061630">
    <property type="term" value="F:ubiquitin protein ligase activity"/>
    <property type="evidence" value="ECO:0007669"/>
    <property type="project" value="UniProtKB-EC"/>
</dbReference>
<dbReference type="GO" id="GO:0016567">
    <property type="term" value="P:protein ubiquitination"/>
    <property type="evidence" value="ECO:0007669"/>
    <property type="project" value="TreeGrafter"/>
</dbReference>
<dbReference type="Pfam" id="PF00632">
    <property type="entry name" value="HECT"/>
    <property type="match status" value="1"/>
</dbReference>
<dbReference type="GO" id="GO:0005737">
    <property type="term" value="C:cytoplasm"/>
    <property type="evidence" value="ECO:0007669"/>
    <property type="project" value="UniProtKB-ARBA"/>
</dbReference>
<comment type="caution">
    <text evidence="9">The sequence shown here is derived from an EMBL/GenBank/DDBJ whole genome shotgun (WGS) entry which is preliminary data.</text>
</comment>
<evidence type="ECO:0000313" key="10">
    <source>
        <dbReference type="Proteomes" id="UP000193944"/>
    </source>
</evidence>
<dbReference type="FunFam" id="3.30.2160.10:FF:000001">
    <property type="entry name" value="E3 ubiquitin-protein ligase NEDD4-like"/>
    <property type="match status" value="1"/>
</dbReference>
<reference evidence="9 10" key="2">
    <citation type="submission" date="2016-08" db="EMBL/GenBank/DDBJ databases">
        <title>Pervasive Adenine N6-methylation of Active Genes in Fungi.</title>
        <authorList>
            <consortium name="DOE Joint Genome Institute"/>
            <person name="Mondo S.J."/>
            <person name="Dannebaum R.O."/>
            <person name="Kuo R.C."/>
            <person name="Labutti K."/>
            <person name="Haridas S."/>
            <person name="Kuo A."/>
            <person name="Salamov A."/>
            <person name="Ahrendt S.R."/>
            <person name="Lipzen A."/>
            <person name="Sullivan W."/>
            <person name="Andreopoulos W.B."/>
            <person name="Clum A."/>
            <person name="Lindquist E."/>
            <person name="Daum C."/>
            <person name="Ramamoorthy G.K."/>
            <person name="Gryganskyi A."/>
            <person name="Culley D."/>
            <person name="Magnuson J.K."/>
            <person name="James T.Y."/>
            <person name="O'Malley M.A."/>
            <person name="Stajich J.E."/>
            <person name="Spatafora J.W."/>
            <person name="Visel A."/>
            <person name="Grigoriev I.V."/>
        </authorList>
    </citation>
    <scope>NUCLEOTIDE SEQUENCE [LARGE SCALE GENOMIC DNA]</scope>
    <source>
        <strain evidence="9 10">S4</strain>
    </source>
</reference>
<dbReference type="SMART" id="SM00119">
    <property type="entry name" value="HECTc"/>
    <property type="match status" value="1"/>
</dbReference>
<evidence type="ECO:0000256" key="1">
    <source>
        <dbReference type="ARBA" id="ARBA00000885"/>
    </source>
</evidence>
<dbReference type="FunFam" id="3.30.2410.10:FF:000001">
    <property type="entry name" value="E3 ubiquitin-protein ligase NEDD4-like"/>
    <property type="match status" value="1"/>
</dbReference>
<dbReference type="Gene3D" id="3.30.2160.10">
    <property type="entry name" value="Hect, E3 ligase catalytic domain"/>
    <property type="match status" value="1"/>
</dbReference>
<feature type="domain" description="HECT" evidence="8">
    <location>
        <begin position="29"/>
        <end position="366"/>
    </location>
</feature>
<dbReference type="SUPFAM" id="SSF56204">
    <property type="entry name" value="Hect, E3 ligase catalytic domain"/>
    <property type="match status" value="1"/>
</dbReference>
<dbReference type="PROSITE" id="PS50237">
    <property type="entry name" value="HECT"/>
    <property type="match status" value="1"/>
</dbReference>
<feature type="active site" description="Glycyl thioester intermediate" evidence="7">
    <location>
        <position position="334"/>
    </location>
</feature>
<evidence type="ECO:0000313" key="9">
    <source>
        <dbReference type="EMBL" id="ORX83736.1"/>
    </source>
</evidence>
<comment type="pathway">
    <text evidence="2">Protein modification; protein ubiquitination.</text>
</comment>
<evidence type="ECO:0000256" key="7">
    <source>
        <dbReference type="PROSITE-ProRule" id="PRU00104"/>
    </source>
</evidence>
<evidence type="ECO:0000256" key="4">
    <source>
        <dbReference type="ARBA" id="ARBA00022679"/>
    </source>
</evidence>
<dbReference type="EC" id="2.3.2.26" evidence="3"/>
<dbReference type="InterPro" id="IPR035983">
    <property type="entry name" value="Hect_E3_ubiquitin_ligase"/>
</dbReference>
<comment type="catalytic activity">
    <reaction evidence="1">
        <text>S-ubiquitinyl-[E2 ubiquitin-conjugating enzyme]-L-cysteine + [acceptor protein]-L-lysine = [E2 ubiquitin-conjugating enzyme]-L-cysteine + N(6)-ubiquitinyl-[acceptor protein]-L-lysine.</text>
        <dbReference type="EC" id="2.3.2.26"/>
    </reaction>
</comment>
<evidence type="ECO:0000256" key="2">
    <source>
        <dbReference type="ARBA" id="ARBA00004906"/>
    </source>
</evidence>
<dbReference type="PANTHER" id="PTHR11254:SF440">
    <property type="entry name" value="E3 UBIQUITIN-PROTEIN LIGASE NEDD-4"/>
    <property type="match status" value="1"/>
</dbReference>
<dbReference type="OrthoDB" id="423283at2759"/>
<keyword evidence="6 7" id="KW-0833">Ubl conjugation pathway</keyword>
<protein>
    <recommendedName>
        <fullName evidence="3">HECT-type E3 ubiquitin transferase</fullName>
        <ecNumber evidence="3">2.3.2.26</ecNumber>
    </recommendedName>
</protein>
<dbReference type="EMBL" id="MCFG01000066">
    <property type="protein sequence ID" value="ORX83736.1"/>
    <property type="molecule type" value="Genomic_DNA"/>
</dbReference>
<evidence type="ECO:0000256" key="3">
    <source>
        <dbReference type="ARBA" id="ARBA00012485"/>
    </source>
</evidence>
<dbReference type="Gene3D" id="3.90.1750.10">
    <property type="entry name" value="Hect, E3 ligase catalytic domains"/>
    <property type="match status" value="1"/>
</dbReference>
<dbReference type="CDD" id="cd00078">
    <property type="entry name" value="HECTc"/>
    <property type="match status" value="1"/>
</dbReference>
<dbReference type="Gene3D" id="3.30.2410.10">
    <property type="entry name" value="Hect, E3 ligase catalytic domain"/>
    <property type="match status" value="1"/>
</dbReference>
<dbReference type="InterPro" id="IPR050409">
    <property type="entry name" value="E3_ubiq-protein_ligase"/>
</dbReference>
<dbReference type="Proteomes" id="UP000193944">
    <property type="component" value="Unassembled WGS sequence"/>
</dbReference>
<dbReference type="FunFam" id="3.90.1750.10:FF:000079">
    <property type="entry name" value="E3 ubiquitin-protein ligase"/>
    <property type="match status" value="1"/>
</dbReference>
<evidence type="ECO:0000256" key="6">
    <source>
        <dbReference type="ARBA" id="ARBA00022786"/>
    </source>
</evidence>
<dbReference type="InterPro" id="IPR000569">
    <property type="entry name" value="HECT_dom"/>
</dbReference>
<sequence length="366" mass="42715">MKMIDGYTPIRINRNNLFNDTYNVFMNTPPQELKKRLGIIYEGEIGIDAGGLLRDFFYQISKEFGNPDYSLFKYTNENSYELEINPDSGLNDFNHLYYFKFIGRMIGLAIFHKQYFSVYFNILLCKKILNKKLEFSDLKYIDSQMFENLNNLKNNDGAENLSLTFAMDIENSFGEHKTIELKPNGENIDVNDSNKNEYIELVAKHKLNNTNEQIDYLKQGFYEIIPYNINSLLDEVDLRFLISGISKIDVNDWEKNTNYEGYTKNDITIINFWKCVKKFNNENLTKLLLFVTGNSQVPVTGFKDLLGSGGRIQKFTIKKVEMITENDLPKSHTCFNRIDLPPYTSYTLMKQKLLRAFYEVNGFLIA</sequence>
<accession>A0A1Y1XE56</accession>
<evidence type="ECO:0000256" key="5">
    <source>
        <dbReference type="ARBA" id="ARBA00022737"/>
    </source>
</evidence>
<organism evidence="9 10">
    <name type="scientific">Anaeromyces robustus</name>
    <dbReference type="NCBI Taxonomy" id="1754192"/>
    <lineage>
        <taxon>Eukaryota</taxon>
        <taxon>Fungi</taxon>
        <taxon>Fungi incertae sedis</taxon>
        <taxon>Chytridiomycota</taxon>
        <taxon>Chytridiomycota incertae sedis</taxon>
        <taxon>Neocallimastigomycetes</taxon>
        <taxon>Neocallimastigales</taxon>
        <taxon>Neocallimastigaceae</taxon>
        <taxon>Anaeromyces</taxon>
    </lineage>
</organism>
<proteinExistence type="predicted"/>
<name>A0A1Y1XE56_9FUNG</name>